<reference evidence="1" key="1">
    <citation type="submission" date="2022-03" db="EMBL/GenBank/DDBJ databases">
        <authorList>
            <person name="Alioto T."/>
            <person name="Alioto T."/>
            <person name="Gomez Garrido J."/>
        </authorList>
    </citation>
    <scope>NUCLEOTIDE SEQUENCE</scope>
</reference>
<evidence type="ECO:0000313" key="1">
    <source>
        <dbReference type="EMBL" id="CAH2250835.1"/>
    </source>
</evidence>
<protein>
    <submittedName>
        <fullName evidence="1">Uncharacterized protein</fullName>
    </submittedName>
</protein>
<dbReference type="AlphaFoldDB" id="A0AAD1REE5"/>
<name>A0AAD1REE5_PELCU</name>
<gene>
    <name evidence="1" type="ORF">PECUL_23A059358</name>
</gene>
<organism evidence="1 2">
    <name type="scientific">Pelobates cultripes</name>
    <name type="common">Western spadefoot toad</name>
    <dbReference type="NCBI Taxonomy" id="61616"/>
    <lineage>
        <taxon>Eukaryota</taxon>
        <taxon>Metazoa</taxon>
        <taxon>Chordata</taxon>
        <taxon>Craniata</taxon>
        <taxon>Vertebrata</taxon>
        <taxon>Euteleostomi</taxon>
        <taxon>Amphibia</taxon>
        <taxon>Batrachia</taxon>
        <taxon>Anura</taxon>
        <taxon>Pelobatoidea</taxon>
        <taxon>Pelobatidae</taxon>
        <taxon>Pelobates</taxon>
    </lineage>
</organism>
<proteinExistence type="predicted"/>
<evidence type="ECO:0000313" key="2">
    <source>
        <dbReference type="Proteomes" id="UP001295444"/>
    </source>
</evidence>
<dbReference type="EMBL" id="OW240913">
    <property type="protein sequence ID" value="CAH2250835.1"/>
    <property type="molecule type" value="Genomic_DNA"/>
</dbReference>
<sequence>MAAGQARVTHSLQFPMQMKRRQTCQLATQRRSCKNWSFLVGEITRSSQEVKAEIQALGARTSDLEQWVKVMVQAHNSVVQHSTSMEQQITNLEMQVEDFSNRSSQNNLRIRGLLETPNEGPLIPTMEA</sequence>
<accession>A0AAD1REE5</accession>
<keyword evidence="2" id="KW-1185">Reference proteome</keyword>
<dbReference type="Proteomes" id="UP001295444">
    <property type="component" value="Chromosome 02"/>
</dbReference>